<gene>
    <name evidence="1" type="ORF">KTT_47070</name>
</gene>
<dbReference type="Proteomes" id="UP000287352">
    <property type="component" value="Unassembled WGS sequence"/>
</dbReference>
<comment type="caution">
    <text evidence="1">The sequence shown here is derived from an EMBL/GenBank/DDBJ whole genome shotgun (WGS) entry which is preliminary data.</text>
</comment>
<dbReference type="OrthoDB" id="3697028at2"/>
<dbReference type="AlphaFoldDB" id="A0A402A6V6"/>
<accession>A0A402A6V6</accession>
<sequence>MAELSDTEFILQVARDVVEEIAPEELVSFSLVAEAYIQNPQGLLTRQTSEEVDLGLGAGELITVWAPTILLLLQQAILQGGKDAVTDGTKALFSGAFARIGRLWHPKNKKQAVALPARGHELSREELQILLNFFHTTALEYGVKDPKARQIAEAVVGKWATRSVKEAGQ</sequence>
<evidence type="ECO:0000313" key="1">
    <source>
        <dbReference type="EMBL" id="GCE14848.1"/>
    </source>
</evidence>
<dbReference type="EMBL" id="BIFR01000002">
    <property type="protein sequence ID" value="GCE14848.1"/>
    <property type="molecule type" value="Genomic_DNA"/>
</dbReference>
<reference evidence="2" key="1">
    <citation type="submission" date="2018-12" db="EMBL/GenBank/DDBJ databases">
        <title>Tengunoibacter tsumagoiensis gen. nov., sp. nov., Dictyobacter kobayashii sp. nov., D. alpinus sp. nov., and D. joshuensis sp. nov. and description of Dictyobacteraceae fam. nov. within the order Ktedonobacterales isolated from Tengu-no-mugimeshi.</title>
        <authorList>
            <person name="Wang C.M."/>
            <person name="Zheng Y."/>
            <person name="Sakai Y."/>
            <person name="Toyoda A."/>
            <person name="Minakuchi Y."/>
            <person name="Abe K."/>
            <person name="Yokota A."/>
            <person name="Yabe S."/>
        </authorList>
    </citation>
    <scope>NUCLEOTIDE SEQUENCE [LARGE SCALE GENOMIC DNA]</scope>
    <source>
        <strain evidence="2">Uno3</strain>
    </source>
</reference>
<name>A0A402A6V6_9CHLR</name>
<protein>
    <submittedName>
        <fullName evidence="1">Uncharacterized protein</fullName>
    </submittedName>
</protein>
<keyword evidence="2" id="KW-1185">Reference proteome</keyword>
<proteinExistence type="predicted"/>
<organism evidence="1 2">
    <name type="scientific">Tengunoibacter tsumagoiensis</name>
    <dbReference type="NCBI Taxonomy" id="2014871"/>
    <lineage>
        <taxon>Bacteria</taxon>
        <taxon>Bacillati</taxon>
        <taxon>Chloroflexota</taxon>
        <taxon>Ktedonobacteria</taxon>
        <taxon>Ktedonobacterales</taxon>
        <taxon>Dictyobacteraceae</taxon>
        <taxon>Tengunoibacter</taxon>
    </lineage>
</organism>
<dbReference type="RefSeq" id="WP_126582380.1">
    <property type="nucleotide sequence ID" value="NZ_BIFR01000002.1"/>
</dbReference>
<evidence type="ECO:0000313" key="2">
    <source>
        <dbReference type="Proteomes" id="UP000287352"/>
    </source>
</evidence>